<gene>
    <name evidence="2" type="ORF">NEA10_17355</name>
</gene>
<keyword evidence="1" id="KW-0472">Membrane</keyword>
<evidence type="ECO:0000256" key="1">
    <source>
        <dbReference type="SAM" id="Phobius"/>
    </source>
</evidence>
<evidence type="ECO:0000313" key="3">
    <source>
        <dbReference type="Proteomes" id="UP001056708"/>
    </source>
</evidence>
<accession>A0ABY5AP08</accession>
<reference evidence="2" key="1">
    <citation type="submission" date="2022-06" db="EMBL/GenBank/DDBJ databases">
        <title>Genome sequence of Phormidium yuhuli AB48 isolated from an industrial photobioreactor environment.</title>
        <authorList>
            <person name="Qiu Y."/>
            <person name="Noonan A.J.C."/>
            <person name="Dofher K."/>
            <person name="Koch M."/>
            <person name="Kieft B."/>
            <person name="Lin X."/>
            <person name="Ziels R.M."/>
            <person name="Hallam S.J."/>
        </authorList>
    </citation>
    <scope>NUCLEOTIDE SEQUENCE</scope>
    <source>
        <strain evidence="2">AB48</strain>
    </source>
</reference>
<dbReference type="Proteomes" id="UP001056708">
    <property type="component" value="Chromosome"/>
</dbReference>
<organism evidence="2 3">
    <name type="scientific">Phormidium yuhuli AB48</name>
    <dbReference type="NCBI Taxonomy" id="2940671"/>
    <lineage>
        <taxon>Bacteria</taxon>
        <taxon>Bacillati</taxon>
        <taxon>Cyanobacteriota</taxon>
        <taxon>Cyanophyceae</taxon>
        <taxon>Oscillatoriophycideae</taxon>
        <taxon>Oscillatoriales</taxon>
        <taxon>Oscillatoriaceae</taxon>
        <taxon>Phormidium</taxon>
        <taxon>Phormidium yuhuli</taxon>
    </lineage>
</organism>
<dbReference type="PANTHER" id="PTHR35551">
    <property type="match status" value="1"/>
</dbReference>
<proteinExistence type="predicted"/>
<dbReference type="Pfam" id="PF11016">
    <property type="entry name" value="DUF2854"/>
    <property type="match status" value="1"/>
</dbReference>
<dbReference type="RefSeq" id="WP_252662605.1">
    <property type="nucleotide sequence ID" value="NZ_CP098611.1"/>
</dbReference>
<protein>
    <submittedName>
        <fullName evidence="2">DUF2854 domain-containing protein</fullName>
    </submittedName>
</protein>
<feature type="transmembrane region" description="Helical" evidence="1">
    <location>
        <begin position="12"/>
        <end position="33"/>
    </location>
</feature>
<feature type="transmembrane region" description="Helical" evidence="1">
    <location>
        <begin position="39"/>
        <end position="57"/>
    </location>
</feature>
<evidence type="ECO:0000313" key="2">
    <source>
        <dbReference type="EMBL" id="USR90577.1"/>
    </source>
</evidence>
<sequence>MPVLPAFLRQTSLAAIALGVGLSLTIVGFGAYFSGNATLNLAGFFYGIPVLLIGLALKSAELKPAPFTQPTPPEVLTLRETQATDTQNQVRIDVNRYRYAERAHLLEALEFLKLSPNDKARPILEGIREEAVDGAYALILEFDSPLLPLAVWQEKRQDMEVFFGPGVRVDVQEPEEGFIDVAIIAQPKG</sequence>
<dbReference type="PANTHER" id="PTHR35551:SF1">
    <property type="entry name" value="ACCLIMATION OF PHOTOSYNTHESIS TO ENVIRONMENT"/>
    <property type="match status" value="1"/>
</dbReference>
<name>A0ABY5AP08_9CYAN</name>
<keyword evidence="3" id="KW-1185">Reference proteome</keyword>
<keyword evidence="1" id="KW-0812">Transmembrane</keyword>
<keyword evidence="1" id="KW-1133">Transmembrane helix</keyword>
<dbReference type="InterPro" id="IPR021275">
    <property type="entry name" value="DUF2854"/>
</dbReference>
<dbReference type="EMBL" id="CP098611">
    <property type="protein sequence ID" value="USR90577.1"/>
    <property type="molecule type" value="Genomic_DNA"/>
</dbReference>